<keyword evidence="3" id="KW-1185">Reference proteome</keyword>
<dbReference type="Gene3D" id="3.40.50.300">
    <property type="entry name" value="P-loop containing nucleotide triphosphate hydrolases"/>
    <property type="match status" value="1"/>
</dbReference>
<dbReference type="EMBL" id="WHYR01000027">
    <property type="protein sequence ID" value="MQL52709.1"/>
    <property type="molecule type" value="Genomic_DNA"/>
</dbReference>
<proteinExistence type="predicted"/>
<dbReference type="InterPro" id="IPR051316">
    <property type="entry name" value="Zinc-reg_GTPase_activator"/>
</dbReference>
<dbReference type="PANTHER" id="PTHR13748:SF62">
    <property type="entry name" value="COBW DOMAIN-CONTAINING PROTEIN"/>
    <property type="match status" value="1"/>
</dbReference>
<sequence length="357" mass="39225">MRMLVNIVTGYLGSGKTSFIQHLVRELTPRERVVVLVGEFGEVGIDGALLAQDTPDVLELGSECIYCTLSADLARQIPLVARSLAPDRLIIEYPGTAAVQGLLAAIRILGRPLTNYRINITHLIDARAFDDLYNQYPYFLCSQISRADVLVLNKCDLLPREKVLDITGRLQAVNPGAPCLCASYGQVDQAELQVVIEKSRLAAKKPFKGIGPQNAGDIPSYYSFSRKFHGLFSQKKLLRLTEDFSGPDMGQVARAKGIFYCKEGWVRLDYLPSGAVLSPVNGRFCESKVLVIGSDLAVGRISAALLDCLHVDEPRSIGGAGKRSSSRFHGGDRRMVFGYRVCDDMPDVDWNATSKRV</sequence>
<dbReference type="InterPro" id="IPR027417">
    <property type="entry name" value="P-loop_NTPase"/>
</dbReference>
<dbReference type="PANTHER" id="PTHR13748">
    <property type="entry name" value="COBW-RELATED"/>
    <property type="match status" value="1"/>
</dbReference>
<name>A0A6N7IT62_9FIRM</name>
<organism evidence="2 3">
    <name type="scientific">Desulfofundulus thermobenzoicus</name>
    <dbReference type="NCBI Taxonomy" id="29376"/>
    <lineage>
        <taxon>Bacteria</taxon>
        <taxon>Bacillati</taxon>
        <taxon>Bacillota</taxon>
        <taxon>Clostridia</taxon>
        <taxon>Eubacteriales</taxon>
        <taxon>Peptococcaceae</taxon>
        <taxon>Desulfofundulus</taxon>
    </lineage>
</organism>
<dbReference type="GO" id="GO:0005737">
    <property type="term" value="C:cytoplasm"/>
    <property type="evidence" value="ECO:0007669"/>
    <property type="project" value="TreeGrafter"/>
</dbReference>
<reference evidence="2 3" key="1">
    <citation type="submission" date="2019-10" db="EMBL/GenBank/DDBJ databases">
        <title>Comparative genomics of sulfur disproportionating microorganisms.</title>
        <authorList>
            <person name="Ward L.M."/>
            <person name="Bertran E."/>
            <person name="Johnston D."/>
        </authorList>
    </citation>
    <scope>NUCLEOTIDE SEQUENCE [LARGE SCALE GENOMIC DNA]</scope>
    <source>
        <strain evidence="2 3">DSM 14055</strain>
    </source>
</reference>
<accession>A0A6N7IT62</accession>
<evidence type="ECO:0000259" key="1">
    <source>
        <dbReference type="Pfam" id="PF02492"/>
    </source>
</evidence>
<evidence type="ECO:0000313" key="2">
    <source>
        <dbReference type="EMBL" id="MQL52709.1"/>
    </source>
</evidence>
<dbReference type="AlphaFoldDB" id="A0A6N7IT62"/>
<dbReference type="InterPro" id="IPR003495">
    <property type="entry name" value="CobW/HypB/UreG_nucleotide-bd"/>
</dbReference>
<evidence type="ECO:0000313" key="3">
    <source>
        <dbReference type="Proteomes" id="UP000441717"/>
    </source>
</evidence>
<comment type="caution">
    <text evidence="2">The sequence shown here is derived from an EMBL/GenBank/DDBJ whole genome shotgun (WGS) entry which is preliminary data.</text>
</comment>
<dbReference type="SUPFAM" id="SSF52540">
    <property type="entry name" value="P-loop containing nucleoside triphosphate hydrolases"/>
    <property type="match status" value="1"/>
</dbReference>
<dbReference type="OrthoDB" id="9808822at2"/>
<dbReference type="Pfam" id="PF02492">
    <property type="entry name" value="cobW"/>
    <property type="match status" value="1"/>
</dbReference>
<dbReference type="Proteomes" id="UP000441717">
    <property type="component" value="Unassembled WGS sequence"/>
</dbReference>
<protein>
    <recommendedName>
        <fullName evidence="1">CobW/HypB/UreG nucleotide-binding domain-containing protein</fullName>
    </recommendedName>
</protein>
<gene>
    <name evidence="2" type="ORF">GFC01_10635</name>
</gene>
<feature type="domain" description="CobW/HypB/UreG nucleotide-binding" evidence="1">
    <location>
        <begin position="5"/>
        <end position="179"/>
    </location>
</feature>